<evidence type="ECO:0000256" key="4">
    <source>
        <dbReference type="ARBA" id="ARBA00023242"/>
    </source>
</evidence>
<keyword evidence="10" id="KW-1185">Reference proteome</keyword>
<dbReference type="Gene3D" id="1.10.10.60">
    <property type="entry name" value="Homeodomain-like"/>
    <property type="match status" value="1"/>
</dbReference>
<dbReference type="SUPFAM" id="SSF46689">
    <property type="entry name" value="Homeodomain-like"/>
    <property type="match status" value="1"/>
</dbReference>
<evidence type="ECO:0000256" key="7">
    <source>
        <dbReference type="SAM" id="MobiDB-lite"/>
    </source>
</evidence>
<dbReference type="PANTHER" id="PTHR45654">
    <property type="entry name" value="HOMEOBOX-LEUCINE ZIPPER PROTEIN MERISTEM L1"/>
    <property type="match status" value="1"/>
</dbReference>
<dbReference type="GO" id="GO:0003677">
    <property type="term" value="F:DNA binding"/>
    <property type="evidence" value="ECO:0007669"/>
    <property type="project" value="UniProtKB-UniRule"/>
</dbReference>
<reference evidence="9" key="2">
    <citation type="submission" date="2023-06" db="EMBL/GenBank/DDBJ databases">
        <authorList>
            <person name="Swenson N.G."/>
            <person name="Wegrzyn J.L."/>
            <person name="Mcevoy S.L."/>
        </authorList>
    </citation>
    <scope>NUCLEOTIDE SEQUENCE</scope>
    <source>
        <strain evidence="9">NS2018</strain>
        <tissue evidence="9">Leaf</tissue>
    </source>
</reference>
<dbReference type="GO" id="GO:0000981">
    <property type="term" value="F:DNA-binding transcription factor activity, RNA polymerase II-specific"/>
    <property type="evidence" value="ECO:0007669"/>
    <property type="project" value="InterPro"/>
</dbReference>
<dbReference type="PROSITE" id="PS50071">
    <property type="entry name" value="HOMEOBOX_2"/>
    <property type="match status" value="1"/>
</dbReference>
<dbReference type="InterPro" id="IPR009057">
    <property type="entry name" value="Homeodomain-like_sf"/>
</dbReference>
<comment type="caution">
    <text evidence="9">The sequence shown here is derived from an EMBL/GenBank/DDBJ whole genome shotgun (WGS) entry which is preliminary data.</text>
</comment>
<dbReference type="InterPro" id="IPR001356">
    <property type="entry name" value="HD"/>
</dbReference>
<evidence type="ECO:0000259" key="8">
    <source>
        <dbReference type="PROSITE" id="PS50071"/>
    </source>
</evidence>
<dbReference type="SMART" id="SM00389">
    <property type="entry name" value="HOX"/>
    <property type="match status" value="1"/>
</dbReference>
<dbReference type="Pfam" id="PF00046">
    <property type="entry name" value="Homeodomain"/>
    <property type="match status" value="1"/>
</dbReference>
<evidence type="ECO:0000256" key="5">
    <source>
        <dbReference type="PROSITE-ProRule" id="PRU00108"/>
    </source>
</evidence>
<evidence type="ECO:0000313" key="10">
    <source>
        <dbReference type="Proteomes" id="UP001168877"/>
    </source>
</evidence>
<keyword evidence="4 5" id="KW-0539">Nucleus</keyword>
<evidence type="ECO:0000256" key="2">
    <source>
        <dbReference type="ARBA" id="ARBA00023125"/>
    </source>
</evidence>
<name>A0AA39RWC1_ACESA</name>
<dbReference type="InterPro" id="IPR042160">
    <property type="entry name" value="HD-Zip_IV"/>
</dbReference>
<dbReference type="AlphaFoldDB" id="A0AA39RWC1"/>
<gene>
    <name evidence="9" type="ORF">LWI29_005931</name>
</gene>
<protein>
    <recommendedName>
        <fullName evidence="8">Homeobox domain-containing protein</fullName>
    </recommendedName>
</protein>
<feature type="DNA-binding region" description="Homeobox" evidence="5">
    <location>
        <begin position="43"/>
        <end position="102"/>
    </location>
</feature>
<keyword evidence="3 5" id="KW-0371">Homeobox</keyword>
<feature type="region of interest" description="Disordered" evidence="7">
    <location>
        <begin position="1"/>
        <end position="51"/>
    </location>
</feature>
<organism evidence="9 10">
    <name type="scientific">Acer saccharum</name>
    <name type="common">Sugar maple</name>
    <dbReference type="NCBI Taxonomy" id="4024"/>
    <lineage>
        <taxon>Eukaryota</taxon>
        <taxon>Viridiplantae</taxon>
        <taxon>Streptophyta</taxon>
        <taxon>Embryophyta</taxon>
        <taxon>Tracheophyta</taxon>
        <taxon>Spermatophyta</taxon>
        <taxon>Magnoliopsida</taxon>
        <taxon>eudicotyledons</taxon>
        <taxon>Gunneridae</taxon>
        <taxon>Pentapetalae</taxon>
        <taxon>rosids</taxon>
        <taxon>malvids</taxon>
        <taxon>Sapindales</taxon>
        <taxon>Sapindaceae</taxon>
        <taxon>Hippocastanoideae</taxon>
        <taxon>Acereae</taxon>
        <taxon>Acer</taxon>
    </lineage>
</organism>
<proteinExistence type="predicted"/>
<comment type="subcellular location">
    <subcellularLocation>
        <location evidence="1 5 6">Nucleus</location>
    </subcellularLocation>
</comment>
<reference evidence="9" key="1">
    <citation type="journal article" date="2022" name="Plant J.">
        <title>Strategies of tolerance reflected in two North American maple genomes.</title>
        <authorList>
            <person name="McEvoy S.L."/>
            <person name="Sezen U.U."/>
            <person name="Trouern-Trend A."/>
            <person name="McMahon S.M."/>
            <person name="Schaberg P.G."/>
            <person name="Yang J."/>
            <person name="Wegrzyn J.L."/>
            <person name="Swenson N.G."/>
        </authorList>
    </citation>
    <scope>NUCLEOTIDE SEQUENCE</scope>
    <source>
        <strain evidence="9">NS2018</strain>
    </source>
</reference>
<dbReference type="PROSITE" id="PS00027">
    <property type="entry name" value="HOMEOBOX_1"/>
    <property type="match status" value="1"/>
</dbReference>
<feature type="domain" description="Homeobox" evidence="8">
    <location>
        <begin position="41"/>
        <end position="101"/>
    </location>
</feature>
<accession>A0AA39RWC1</accession>
<evidence type="ECO:0000313" key="9">
    <source>
        <dbReference type="EMBL" id="KAK0580758.1"/>
    </source>
</evidence>
<evidence type="ECO:0000256" key="6">
    <source>
        <dbReference type="RuleBase" id="RU000682"/>
    </source>
</evidence>
<keyword evidence="2 5" id="KW-0238">DNA-binding</keyword>
<dbReference type="GO" id="GO:0005634">
    <property type="term" value="C:nucleus"/>
    <property type="evidence" value="ECO:0007669"/>
    <property type="project" value="UniProtKB-SubCell"/>
</dbReference>
<evidence type="ECO:0000256" key="3">
    <source>
        <dbReference type="ARBA" id="ARBA00023155"/>
    </source>
</evidence>
<sequence length="194" mass="22426">MSENLEGIVGRRSRDEEQESISESNNMDVGSSDDQDVANNPPRKKRYHRHTPQQIQELEALFKVDPLPDRKQKLELSRRIGLETSQISSWFKNRIYQQKIQRRRHENSLLRQEIDKLRAENMPSRDAMRNPICTNCGCPAIIRDISLEEQPLRIEIARLKDELDQVSALMGKFLSRPISSPEPVLTLSRPGAKT</sequence>
<dbReference type="InterPro" id="IPR017970">
    <property type="entry name" value="Homeobox_CS"/>
</dbReference>
<dbReference type="CDD" id="cd00086">
    <property type="entry name" value="homeodomain"/>
    <property type="match status" value="1"/>
</dbReference>
<feature type="compositionally biased region" description="Basic residues" evidence="7">
    <location>
        <begin position="42"/>
        <end position="51"/>
    </location>
</feature>
<evidence type="ECO:0000256" key="1">
    <source>
        <dbReference type="ARBA" id="ARBA00004123"/>
    </source>
</evidence>
<dbReference type="Proteomes" id="UP001168877">
    <property type="component" value="Unassembled WGS sequence"/>
</dbReference>
<dbReference type="EMBL" id="JAUESC010000384">
    <property type="protein sequence ID" value="KAK0580758.1"/>
    <property type="molecule type" value="Genomic_DNA"/>
</dbReference>
<dbReference type="PANTHER" id="PTHR45654:SF5">
    <property type="entry name" value="HOMEOBOX-LEUCINE ZIPPER PROTEIN ANTHOCYANINLESS 2-RELATED"/>
    <property type="match status" value="1"/>
</dbReference>